<sequence>MSPARLSLREEDIVRLALEFLNNRELHISQLSLERETGVINGQYSDDVLFLRQLILDGQWDDVVEFIQPLEALQNFDMKQFKYTILRHKYIELLCIKSEAGGLGGPPLINNVEGAVEEVVQVLGELEKLCPTKEEYSALCLLLTLPKLGDHMQYRDWNPSKARVQCFREIFPLVEKFLPGDKKAGTTQSVFAKNDRLVQLLIKGILYESCVNYCQVKATGAADAAAHKINFSRVLDGSIGFTDSDLSLLSWLQSIPAETFSVPFEQKTLNVDVERLEKPSLETSWTEHMLITPIKPKTFPHSVMPFTRPRSAADIMTRSLLPSLDAVSTCLNPKAPNESFPMSRSSFASFHLTGIKPTSGKMMTSSVDRLFENGDGGDVYRSSNFSEYQQGLPSIEEIASVQSKSPELQAVAGAIVKTNDIHQNSAERDSPNTSNSTAKSSRRDSLTDKIVTTSQPVPTGLPHHSQQPPPPPPSIGPPGGSVSATSSGIHSGISAGSSNNNIHQGPPHPQVAPPPPPIGAIYDHPKNNESLANGGGGGELYEKFKQQKQNKESDYIMNGNPTIMPPPPTSHPPSSHSQQNGGAGPVGSNGPSRLSHVTDESNGKDFEQSDHNRPKFVAVTSLEDVQAVRCAEFHPNGRIYAVGSNSKTFRICEYPPLSEISKRCESGASWEDHTTYQPTVLFKRTKHHKGSIYCMAWSPVGDLIATGSNDKTVKLMRFNENQKQLEGQEIELTMHDGTVRDLCFLEDTSNKSSLLISGGAGDCKIYVTDCETSTPFQALSGHGGHVLSLYNWGSVMFVSGSMDKTVRFWDLRTRGCVNMVTPATSPGSRQGSPVAAVCVDPSGRLLVSGHEDSSCVLYDIRGNRPIQCFKPHASDVRSIRFSPSAYYLLTAGYDNKLVLTDLQGDLTMPLPSVVVAQHSDKVISGRWHPVDFSFLSTSADKTATLWALPPI</sequence>
<dbReference type="CDD" id="cd00200">
    <property type="entry name" value="WD40"/>
    <property type="match status" value="1"/>
</dbReference>
<dbReference type="Proteomes" id="UP000069940">
    <property type="component" value="Unassembled WGS sequence"/>
</dbReference>
<dbReference type="PROSITE" id="PS50082">
    <property type="entry name" value="WD_REPEATS_2"/>
    <property type="match status" value="4"/>
</dbReference>
<reference evidence="5" key="1">
    <citation type="journal article" date="2015" name="Proc. Natl. Acad. Sci. U.S.A.">
        <title>Genome sequence of the Asian Tiger mosquito, Aedes albopictus, reveals insights into its biology, genetics, and evolution.</title>
        <authorList>
            <person name="Chen X.G."/>
            <person name="Jiang X."/>
            <person name="Gu J."/>
            <person name="Xu M."/>
            <person name="Wu Y."/>
            <person name="Deng Y."/>
            <person name="Zhang C."/>
            <person name="Bonizzoni M."/>
            <person name="Dermauw W."/>
            <person name="Vontas J."/>
            <person name="Armbruster P."/>
            <person name="Huang X."/>
            <person name="Yang Y."/>
            <person name="Zhang H."/>
            <person name="He W."/>
            <person name="Peng H."/>
            <person name="Liu Y."/>
            <person name="Wu K."/>
            <person name="Chen J."/>
            <person name="Lirakis M."/>
            <person name="Topalis P."/>
            <person name="Van Leeuwen T."/>
            <person name="Hall A.B."/>
            <person name="Jiang X."/>
            <person name="Thorpe C."/>
            <person name="Mueller R.L."/>
            <person name="Sun C."/>
            <person name="Waterhouse R.M."/>
            <person name="Yan G."/>
            <person name="Tu Z.J."/>
            <person name="Fang X."/>
            <person name="James A.A."/>
        </authorList>
    </citation>
    <scope>NUCLEOTIDE SEQUENCE [LARGE SCALE GENOMIC DNA]</scope>
    <source>
        <strain evidence="5">Foshan</strain>
    </source>
</reference>
<feature type="repeat" description="WD" evidence="1">
    <location>
        <begin position="869"/>
        <end position="903"/>
    </location>
</feature>
<feature type="compositionally biased region" description="Low complexity" evidence="2">
    <location>
        <begin position="480"/>
        <end position="505"/>
    </location>
</feature>
<dbReference type="Gene3D" id="2.130.10.10">
    <property type="entry name" value="YVTN repeat-like/Quinoprotein amine dehydrogenase"/>
    <property type="match status" value="2"/>
</dbReference>
<name>A0ABM1YPQ0_AEDAL</name>
<evidence type="ECO:0000259" key="3">
    <source>
        <dbReference type="PROSITE" id="PS50897"/>
    </source>
</evidence>
<organism evidence="4 5">
    <name type="scientific">Aedes albopictus</name>
    <name type="common">Asian tiger mosquito</name>
    <name type="synonym">Stegomyia albopicta</name>
    <dbReference type="NCBI Taxonomy" id="7160"/>
    <lineage>
        <taxon>Eukaryota</taxon>
        <taxon>Metazoa</taxon>
        <taxon>Ecdysozoa</taxon>
        <taxon>Arthropoda</taxon>
        <taxon>Hexapoda</taxon>
        <taxon>Insecta</taxon>
        <taxon>Pterygota</taxon>
        <taxon>Neoptera</taxon>
        <taxon>Endopterygota</taxon>
        <taxon>Diptera</taxon>
        <taxon>Nematocera</taxon>
        <taxon>Culicoidea</taxon>
        <taxon>Culicidae</taxon>
        <taxon>Culicinae</taxon>
        <taxon>Aedini</taxon>
        <taxon>Aedes</taxon>
        <taxon>Stegomyia</taxon>
    </lineage>
</organism>
<feature type="compositionally biased region" description="Pro residues" evidence="2">
    <location>
        <begin position="467"/>
        <end position="476"/>
    </location>
</feature>
<feature type="compositionally biased region" description="Pro residues" evidence="2">
    <location>
        <begin position="506"/>
        <end position="518"/>
    </location>
</feature>
<dbReference type="PANTHER" id="PTHR19863:SF11">
    <property type="entry name" value="WD REPEAT-CONTAINING PROTEIN 47-LIKE PROTEIN"/>
    <property type="match status" value="1"/>
</dbReference>
<feature type="repeat" description="WD" evidence="1">
    <location>
        <begin position="779"/>
        <end position="819"/>
    </location>
</feature>
<dbReference type="SMART" id="SM00668">
    <property type="entry name" value="CTLH"/>
    <property type="match status" value="1"/>
</dbReference>
<feature type="domain" description="CTLH" evidence="3">
    <location>
        <begin position="44"/>
        <end position="101"/>
    </location>
</feature>
<dbReference type="PANTHER" id="PTHR19863">
    <property type="entry name" value="NEMITIN (NEURONAL ENRICHED MAP INTERACTING PROTEIN) HOMOLOG"/>
    <property type="match status" value="1"/>
</dbReference>
<dbReference type="EnsemblMetazoa" id="AALFPA23_011030.R15580">
    <property type="protein sequence ID" value="AALFPA23_011030.P15580"/>
    <property type="gene ID" value="AALFPA23_011030"/>
</dbReference>
<protein>
    <recommendedName>
        <fullName evidence="3">CTLH domain-containing protein</fullName>
    </recommendedName>
</protein>
<dbReference type="Pfam" id="PF25602">
    <property type="entry name" value="WDR47_COR"/>
    <property type="match status" value="1"/>
</dbReference>
<accession>A0ABM1YPQ0</accession>
<feature type="region of interest" description="Disordered" evidence="2">
    <location>
        <begin position="420"/>
        <end position="540"/>
    </location>
</feature>
<evidence type="ECO:0000313" key="4">
    <source>
        <dbReference type="EnsemblMetazoa" id="AALFPA23_011030.P15580"/>
    </source>
</evidence>
<proteinExistence type="predicted"/>
<feature type="compositionally biased region" description="Basic and acidic residues" evidence="2">
    <location>
        <begin position="596"/>
        <end position="612"/>
    </location>
</feature>
<dbReference type="InterPro" id="IPR057749">
    <property type="entry name" value="WDR47_COR"/>
</dbReference>
<feature type="repeat" description="WD" evidence="1">
    <location>
        <begin position="915"/>
        <end position="951"/>
    </location>
</feature>
<dbReference type="SUPFAM" id="SSF50978">
    <property type="entry name" value="WD40 repeat-like"/>
    <property type="match status" value="1"/>
</dbReference>
<evidence type="ECO:0000256" key="1">
    <source>
        <dbReference type="PROSITE-ProRule" id="PRU00221"/>
    </source>
</evidence>
<keyword evidence="1" id="KW-0853">WD repeat</keyword>
<dbReference type="RefSeq" id="XP_062708683.1">
    <property type="nucleotide sequence ID" value="XM_062852699.1"/>
</dbReference>
<dbReference type="Pfam" id="PF00400">
    <property type="entry name" value="WD40"/>
    <property type="match status" value="4"/>
</dbReference>
<dbReference type="PROSITE" id="PS50294">
    <property type="entry name" value="WD_REPEATS_REGION"/>
    <property type="match status" value="2"/>
</dbReference>
<dbReference type="InterPro" id="IPR001680">
    <property type="entry name" value="WD40_rpt"/>
</dbReference>
<dbReference type="InterPro" id="IPR015943">
    <property type="entry name" value="WD40/YVTN_repeat-like_dom_sf"/>
</dbReference>
<dbReference type="GeneID" id="109430789"/>
<dbReference type="InterPro" id="IPR040067">
    <property type="entry name" value="WDR47"/>
</dbReference>
<dbReference type="InterPro" id="IPR036322">
    <property type="entry name" value="WD40_repeat_dom_sf"/>
</dbReference>
<dbReference type="PROSITE" id="PS50897">
    <property type="entry name" value="CTLH"/>
    <property type="match status" value="1"/>
</dbReference>
<evidence type="ECO:0000313" key="5">
    <source>
        <dbReference type="Proteomes" id="UP000069940"/>
    </source>
</evidence>
<keyword evidence="5" id="KW-1185">Reference proteome</keyword>
<dbReference type="SMART" id="SM00320">
    <property type="entry name" value="WD40"/>
    <property type="match status" value="7"/>
</dbReference>
<reference evidence="4" key="2">
    <citation type="submission" date="2025-05" db="UniProtKB">
        <authorList>
            <consortium name="EnsemblMetazoa"/>
        </authorList>
    </citation>
    <scope>IDENTIFICATION</scope>
    <source>
        <strain evidence="4">Foshan</strain>
    </source>
</reference>
<dbReference type="InterPro" id="IPR006595">
    <property type="entry name" value="CTLH_C"/>
</dbReference>
<feature type="repeat" description="WD" evidence="1">
    <location>
        <begin position="685"/>
        <end position="726"/>
    </location>
</feature>
<evidence type="ECO:0000256" key="2">
    <source>
        <dbReference type="SAM" id="MobiDB-lite"/>
    </source>
</evidence>
<feature type="region of interest" description="Disordered" evidence="2">
    <location>
        <begin position="555"/>
        <end position="612"/>
    </location>
</feature>